<protein>
    <recommendedName>
        <fullName evidence="14">Riboflavin biosynthesis protein RibD</fullName>
    </recommendedName>
    <domain>
        <recommendedName>
            <fullName evidence="14">Diaminohydroxyphosphoribosylaminopyrimidine deaminase</fullName>
            <shortName evidence="14">DRAP deaminase</shortName>
            <ecNumber evidence="14">3.5.4.26</ecNumber>
        </recommendedName>
        <alternativeName>
            <fullName evidence="14">Riboflavin-specific deaminase</fullName>
        </alternativeName>
    </domain>
    <domain>
        <recommendedName>
            <fullName evidence="14">5-amino-6-(5-phosphoribosylamino)uracil reductase</fullName>
            <ecNumber evidence="14">1.1.1.193</ecNumber>
        </recommendedName>
        <alternativeName>
            <fullName evidence="14">HTP reductase</fullName>
        </alternativeName>
    </domain>
</protein>
<accession>A0ABV1DAZ4</accession>
<dbReference type="EMBL" id="JBBMFM010000112">
    <property type="protein sequence ID" value="MEQ2427550.1"/>
    <property type="molecule type" value="Genomic_DNA"/>
</dbReference>
<dbReference type="PIRSF" id="PIRSF006769">
    <property type="entry name" value="RibD"/>
    <property type="match status" value="1"/>
</dbReference>
<comment type="similarity">
    <text evidence="5 14">In the C-terminal section; belongs to the HTP reductase family.</text>
</comment>
<evidence type="ECO:0000256" key="11">
    <source>
        <dbReference type="ARBA" id="ARBA00023268"/>
    </source>
</evidence>
<keyword evidence="7 14" id="KW-0479">Metal-binding</keyword>
<comment type="pathway">
    <text evidence="2 14">Cofactor biosynthesis; riboflavin biosynthesis; 5-amino-6-(D-ribitylamino)uracil from GTP: step 2/4.</text>
</comment>
<dbReference type="InterPro" id="IPR024072">
    <property type="entry name" value="DHFR-like_dom_sf"/>
</dbReference>
<dbReference type="PANTHER" id="PTHR38011:SF7">
    <property type="entry name" value="2,5-DIAMINO-6-RIBOSYLAMINO-4(3H)-PYRIMIDINONE 5'-PHOSPHATE REDUCTASE"/>
    <property type="match status" value="1"/>
</dbReference>
<dbReference type="SUPFAM" id="SSF53927">
    <property type="entry name" value="Cytidine deaminase-like"/>
    <property type="match status" value="1"/>
</dbReference>
<evidence type="ECO:0000313" key="17">
    <source>
        <dbReference type="Proteomes" id="UP001454086"/>
    </source>
</evidence>
<sequence length="367" mass="39326">MSDNIYMGRALALAAKGEGRVNPNPLVGAVIVRDGAVIGQGYHGFYGGPHAERAALDSLTAQANGAVLYVTLEPCCHYGKTPPCTDAIIKSGIRRVVIGAMDPNPLVAGKGIAALKSHGIEVIQGVLEEECIRQNEVFFHFIRTRQPYVVMKYAMTMDGRTATSGRLSRWITGDQAREHVHKTRNRLSAVMTGLGTILADDPQLTCRIPGGRNPVRIICDTRLMTPLTSNVVRTAPHVRTILATCCQDPAAMAPFKDAGCEILILPERDGHTDLRFLMERLGGMDIDSVLLEGGSALNWSALDQGIVHKLQAYIAPKIFGGEKGLCPVGGKGVELPGMAFSLEPPKITVLGRDILLESGVVPCSQAS</sequence>
<comment type="catalytic activity">
    <reaction evidence="13 14">
        <text>2,5-diamino-6-hydroxy-4-(5-phosphoribosylamino)-pyrimidine + H2O + H(+) = 5-amino-6-(5-phospho-D-ribosylamino)uracil + NH4(+)</text>
        <dbReference type="Rhea" id="RHEA:21868"/>
        <dbReference type="ChEBI" id="CHEBI:15377"/>
        <dbReference type="ChEBI" id="CHEBI:15378"/>
        <dbReference type="ChEBI" id="CHEBI:28938"/>
        <dbReference type="ChEBI" id="CHEBI:58453"/>
        <dbReference type="ChEBI" id="CHEBI:58614"/>
        <dbReference type="EC" id="3.5.4.26"/>
    </reaction>
</comment>
<dbReference type="GO" id="GO:0008703">
    <property type="term" value="F:5-amino-6-(5-phosphoribosylamino)uracil reductase activity"/>
    <property type="evidence" value="ECO:0007669"/>
    <property type="project" value="UniProtKB-EC"/>
</dbReference>
<evidence type="ECO:0000256" key="12">
    <source>
        <dbReference type="ARBA" id="ARBA00049861"/>
    </source>
</evidence>
<dbReference type="InterPro" id="IPR002734">
    <property type="entry name" value="RibDG_C"/>
</dbReference>
<dbReference type="NCBIfam" id="TIGR00326">
    <property type="entry name" value="eubact_ribD"/>
    <property type="match status" value="1"/>
</dbReference>
<keyword evidence="9 14" id="KW-0521">NADP</keyword>
<proteinExistence type="inferred from homology"/>
<evidence type="ECO:0000256" key="3">
    <source>
        <dbReference type="ARBA" id="ARBA00004910"/>
    </source>
</evidence>
<evidence type="ECO:0000256" key="2">
    <source>
        <dbReference type="ARBA" id="ARBA00004882"/>
    </source>
</evidence>
<dbReference type="InterPro" id="IPR002125">
    <property type="entry name" value="CMP_dCMP_dom"/>
</dbReference>
<evidence type="ECO:0000256" key="6">
    <source>
        <dbReference type="ARBA" id="ARBA00022619"/>
    </source>
</evidence>
<keyword evidence="6 14" id="KW-0686">Riboflavin biosynthesis</keyword>
<dbReference type="Pfam" id="PF01872">
    <property type="entry name" value="RibD_C"/>
    <property type="match status" value="1"/>
</dbReference>
<evidence type="ECO:0000256" key="9">
    <source>
        <dbReference type="ARBA" id="ARBA00022857"/>
    </source>
</evidence>
<keyword evidence="17" id="KW-1185">Reference proteome</keyword>
<evidence type="ECO:0000313" key="16">
    <source>
        <dbReference type="EMBL" id="MEQ2427550.1"/>
    </source>
</evidence>
<dbReference type="InterPro" id="IPR050765">
    <property type="entry name" value="Riboflavin_Biosynth_HTPR"/>
</dbReference>
<keyword evidence="11" id="KW-0511">Multifunctional enzyme</keyword>
<feature type="domain" description="CMP/dCMP-type deaminase" evidence="15">
    <location>
        <begin position="1"/>
        <end position="123"/>
    </location>
</feature>
<dbReference type="EC" id="3.5.4.26" evidence="14"/>
<dbReference type="NCBIfam" id="TIGR00227">
    <property type="entry name" value="ribD_Cterm"/>
    <property type="match status" value="1"/>
</dbReference>
<gene>
    <name evidence="16" type="primary">ribD</name>
    <name evidence="16" type="ORF">WMQ36_21535</name>
</gene>
<name>A0ABV1DAZ4_9FIRM</name>
<dbReference type="CDD" id="cd01284">
    <property type="entry name" value="Riboflavin_deaminase-reductase"/>
    <property type="match status" value="1"/>
</dbReference>
<comment type="pathway">
    <text evidence="3 14">Cofactor biosynthesis; riboflavin biosynthesis; 5-amino-6-(D-ribitylamino)uracil from GTP: step 3/4.</text>
</comment>
<comment type="catalytic activity">
    <reaction evidence="12 14">
        <text>5-amino-6-(5-phospho-D-ribitylamino)uracil + NADP(+) = 5-amino-6-(5-phospho-D-ribosylamino)uracil + NADPH + H(+)</text>
        <dbReference type="Rhea" id="RHEA:17845"/>
        <dbReference type="ChEBI" id="CHEBI:15378"/>
        <dbReference type="ChEBI" id="CHEBI:57783"/>
        <dbReference type="ChEBI" id="CHEBI:58349"/>
        <dbReference type="ChEBI" id="CHEBI:58421"/>
        <dbReference type="ChEBI" id="CHEBI:58453"/>
        <dbReference type="EC" id="1.1.1.193"/>
    </reaction>
</comment>
<dbReference type="InterPro" id="IPR016192">
    <property type="entry name" value="APOBEC/CMP_deaminase_Zn-bd"/>
</dbReference>
<dbReference type="InterPro" id="IPR016193">
    <property type="entry name" value="Cytidine_deaminase-like"/>
</dbReference>
<comment type="function">
    <text evidence="1 14">Converts 2,5-diamino-6-(ribosylamino)-4(3h)-pyrimidinone 5'-phosphate into 5-amino-6-(ribosylamino)-2,4(1h,3h)-pyrimidinedione 5'-phosphate.</text>
</comment>
<evidence type="ECO:0000256" key="5">
    <source>
        <dbReference type="ARBA" id="ARBA00007417"/>
    </source>
</evidence>
<evidence type="ECO:0000256" key="7">
    <source>
        <dbReference type="ARBA" id="ARBA00022723"/>
    </source>
</evidence>
<keyword evidence="14 16" id="KW-0378">Hydrolase</keyword>
<evidence type="ECO:0000259" key="15">
    <source>
        <dbReference type="PROSITE" id="PS51747"/>
    </source>
</evidence>
<reference evidence="16 17" key="1">
    <citation type="submission" date="2024-03" db="EMBL/GenBank/DDBJ databases">
        <title>Human intestinal bacterial collection.</title>
        <authorList>
            <person name="Pauvert C."/>
            <person name="Hitch T.C.A."/>
            <person name="Clavel T."/>
        </authorList>
    </citation>
    <scope>NUCLEOTIDE SEQUENCE [LARGE SCALE GENOMIC DNA]</scope>
    <source>
        <strain evidence="16 17">CLA-SR-H021</strain>
    </source>
</reference>
<dbReference type="Proteomes" id="UP001454086">
    <property type="component" value="Unassembled WGS sequence"/>
</dbReference>
<evidence type="ECO:0000256" key="14">
    <source>
        <dbReference type="PIRNR" id="PIRNR006769"/>
    </source>
</evidence>
<dbReference type="PROSITE" id="PS51747">
    <property type="entry name" value="CYT_DCMP_DEAMINASES_2"/>
    <property type="match status" value="1"/>
</dbReference>
<comment type="caution">
    <text evidence="16">The sequence shown here is derived from an EMBL/GenBank/DDBJ whole genome shotgun (WGS) entry which is preliminary data.</text>
</comment>
<dbReference type="Gene3D" id="3.40.430.10">
    <property type="entry name" value="Dihydrofolate Reductase, subunit A"/>
    <property type="match status" value="1"/>
</dbReference>
<keyword evidence="10 14" id="KW-0560">Oxidoreductase</keyword>
<dbReference type="SUPFAM" id="SSF53597">
    <property type="entry name" value="Dihydrofolate reductase-like"/>
    <property type="match status" value="1"/>
</dbReference>
<dbReference type="GO" id="GO:0008835">
    <property type="term" value="F:diaminohydroxyphosphoribosylaminopyrimidine deaminase activity"/>
    <property type="evidence" value="ECO:0007669"/>
    <property type="project" value="UniProtKB-EC"/>
</dbReference>
<organism evidence="16 17">
    <name type="scientific">Enterocloster hominis</name>
    <name type="common">ex Hitch et al. 2024</name>
    <dbReference type="NCBI Taxonomy" id="1917870"/>
    <lineage>
        <taxon>Bacteria</taxon>
        <taxon>Bacillati</taxon>
        <taxon>Bacillota</taxon>
        <taxon>Clostridia</taxon>
        <taxon>Lachnospirales</taxon>
        <taxon>Lachnospiraceae</taxon>
        <taxon>Enterocloster</taxon>
    </lineage>
</organism>
<comment type="cofactor">
    <cofactor evidence="14">
        <name>Zn(2+)</name>
        <dbReference type="ChEBI" id="CHEBI:29105"/>
    </cofactor>
    <text evidence="14">Binds 1 zinc ion.</text>
</comment>
<dbReference type="InterPro" id="IPR004794">
    <property type="entry name" value="Eubact_RibD"/>
</dbReference>
<dbReference type="PROSITE" id="PS00903">
    <property type="entry name" value="CYT_DCMP_DEAMINASES_1"/>
    <property type="match status" value="1"/>
</dbReference>
<evidence type="ECO:0000256" key="1">
    <source>
        <dbReference type="ARBA" id="ARBA00002151"/>
    </source>
</evidence>
<dbReference type="InterPro" id="IPR011549">
    <property type="entry name" value="RibD_C"/>
</dbReference>
<evidence type="ECO:0000256" key="13">
    <source>
        <dbReference type="ARBA" id="ARBA00049886"/>
    </source>
</evidence>
<dbReference type="RefSeq" id="WP_349118560.1">
    <property type="nucleotide sequence ID" value="NZ_JBBMFM010000112.1"/>
</dbReference>
<dbReference type="Gene3D" id="3.40.140.10">
    <property type="entry name" value="Cytidine Deaminase, domain 2"/>
    <property type="match status" value="1"/>
</dbReference>
<dbReference type="Pfam" id="PF00383">
    <property type="entry name" value="dCMP_cyt_deam_1"/>
    <property type="match status" value="1"/>
</dbReference>
<evidence type="ECO:0000256" key="10">
    <source>
        <dbReference type="ARBA" id="ARBA00023002"/>
    </source>
</evidence>
<keyword evidence="8 14" id="KW-0862">Zinc</keyword>
<evidence type="ECO:0000256" key="8">
    <source>
        <dbReference type="ARBA" id="ARBA00022833"/>
    </source>
</evidence>
<dbReference type="PANTHER" id="PTHR38011">
    <property type="entry name" value="DIHYDROFOLATE REDUCTASE FAMILY PROTEIN (AFU_ORTHOLOGUE AFUA_8G06820)"/>
    <property type="match status" value="1"/>
</dbReference>
<evidence type="ECO:0000256" key="4">
    <source>
        <dbReference type="ARBA" id="ARBA00005259"/>
    </source>
</evidence>
<comment type="similarity">
    <text evidence="4 14">In the N-terminal section; belongs to the cytidine and deoxycytidylate deaminase family.</text>
</comment>
<dbReference type="EC" id="1.1.1.193" evidence="14"/>